<evidence type="ECO:0000256" key="1">
    <source>
        <dbReference type="SAM" id="MobiDB-lite"/>
    </source>
</evidence>
<feature type="compositionally biased region" description="Polar residues" evidence="1">
    <location>
        <begin position="15"/>
        <end position="25"/>
    </location>
</feature>
<reference evidence="2" key="2">
    <citation type="journal article" date="2015" name="Data Brief">
        <title>Shoot transcriptome of the giant reed, Arundo donax.</title>
        <authorList>
            <person name="Barrero R.A."/>
            <person name="Guerrero F.D."/>
            <person name="Moolhuijzen P."/>
            <person name="Goolsby J.A."/>
            <person name="Tidwell J."/>
            <person name="Bellgard S.E."/>
            <person name="Bellgard M.I."/>
        </authorList>
    </citation>
    <scope>NUCLEOTIDE SEQUENCE</scope>
    <source>
        <tissue evidence="2">Shoot tissue taken approximately 20 cm above the soil surface</tissue>
    </source>
</reference>
<sequence>MALLLNRVQHRVHNQKSTPVPTKNLHSGARNGHSKLISKPRTVTGSCPLMQDTHTHKRSFRATRKGIASSMGRWEQDKVAILPRTPHYYLPSPHPQYR</sequence>
<reference evidence="2" key="1">
    <citation type="submission" date="2014-09" db="EMBL/GenBank/DDBJ databases">
        <authorList>
            <person name="Magalhaes I.L.F."/>
            <person name="Oliveira U."/>
            <person name="Santos F.R."/>
            <person name="Vidigal T.H.D.A."/>
            <person name="Brescovit A.D."/>
            <person name="Santos A.J."/>
        </authorList>
    </citation>
    <scope>NUCLEOTIDE SEQUENCE</scope>
    <source>
        <tissue evidence="2">Shoot tissue taken approximately 20 cm above the soil surface</tissue>
    </source>
</reference>
<dbReference type="EMBL" id="GBRH01279297">
    <property type="protein sequence ID" value="JAD18598.1"/>
    <property type="molecule type" value="Transcribed_RNA"/>
</dbReference>
<proteinExistence type="predicted"/>
<name>A0A0A8Y0V7_ARUDO</name>
<accession>A0A0A8Y0V7</accession>
<protein>
    <submittedName>
        <fullName evidence="2">Uncharacterized protein</fullName>
    </submittedName>
</protein>
<feature type="region of interest" description="Disordered" evidence="1">
    <location>
        <begin position="1"/>
        <end position="51"/>
    </location>
</feature>
<organism evidence="2">
    <name type="scientific">Arundo donax</name>
    <name type="common">Giant reed</name>
    <name type="synonym">Donax arundinaceus</name>
    <dbReference type="NCBI Taxonomy" id="35708"/>
    <lineage>
        <taxon>Eukaryota</taxon>
        <taxon>Viridiplantae</taxon>
        <taxon>Streptophyta</taxon>
        <taxon>Embryophyta</taxon>
        <taxon>Tracheophyta</taxon>
        <taxon>Spermatophyta</taxon>
        <taxon>Magnoliopsida</taxon>
        <taxon>Liliopsida</taxon>
        <taxon>Poales</taxon>
        <taxon>Poaceae</taxon>
        <taxon>PACMAD clade</taxon>
        <taxon>Arundinoideae</taxon>
        <taxon>Arundineae</taxon>
        <taxon>Arundo</taxon>
    </lineage>
</organism>
<evidence type="ECO:0000313" key="2">
    <source>
        <dbReference type="EMBL" id="JAD18598.1"/>
    </source>
</evidence>
<dbReference type="AlphaFoldDB" id="A0A0A8Y0V7"/>